<dbReference type="KEGG" id="cfh:C1707_01375"/>
<dbReference type="EMBL" id="CP026100">
    <property type="protein sequence ID" value="AYV45013.1"/>
    <property type="molecule type" value="Genomic_DNA"/>
</dbReference>
<dbReference type="RefSeq" id="WP_101712870.1">
    <property type="nucleotide sequence ID" value="NZ_CP026100.1"/>
</dbReference>
<proteinExistence type="predicted"/>
<evidence type="ECO:0000313" key="4">
    <source>
        <dbReference type="Proteomes" id="UP000281192"/>
    </source>
</evidence>
<name>A0A2N5CUT0_9CAUL</name>
<accession>A0A2N5CUT0</accession>
<dbReference type="OrthoDB" id="7888975at2"/>
<dbReference type="EMBL" id="PJRQ01000018">
    <property type="protein sequence ID" value="PLR17281.1"/>
    <property type="molecule type" value="Genomic_DNA"/>
</dbReference>
<sequence length="406" mass="44790">MSSQNTAATAPDPFFEVIPGHEWNACIGIQSSDEDYVDGYMQAALELAAAVIDKRQYAKRDTLAMPILYNARHAVELSLKYVIDRLVEAGVLGQAHAKNHDIRSHWAFIDDANVGDTAFRAHVQALKIFVDSLHAVDEDGQQLRYAHTQDGQKSLETKALCNLEWIRGSLLDLDRSLTAIRHCSHRLVDERRTGTFTTELSRTDLFALAAMLPPFDAWTREAITKAKDAARSRFGLSSNQLTRAINVVKAHRQMAGSLGKEFDLAHLGDADIHLIVTEWIKAHRPAKPPADDLGSDVFQMDPIDLEAIWRLSEAADAVVLAALSTEKIADLQTVYYIGSRSLFAEDYDAHLARALSAPVGSTPAEAVHHIMTKSNLPPALANSLEILGRPRQANEIRRMLSANFAG</sequence>
<reference evidence="2 3" key="1">
    <citation type="submission" date="2017-12" db="EMBL/GenBank/DDBJ databases">
        <title>The genome sequence of Caulobacter flavus CGMCC1 15093.</title>
        <authorList>
            <person name="Gao J."/>
            <person name="Mao X."/>
            <person name="Sun J."/>
        </authorList>
    </citation>
    <scope>NUCLEOTIDE SEQUENCE [LARGE SCALE GENOMIC DNA]</scope>
    <source>
        <strain evidence="2 3">CGMCC1 15093</strain>
    </source>
</reference>
<evidence type="ECO:0000313" key="1">
    <source>
        <dbReference type="EMBL" id="AYV45013.1"/>
    </source>
</evidence>
<gene>
    <name evidence="1" type="ORF">C1707_01375</name>
    <name evidence="2" type="ORF">CFHF_09990</name>
</gene>
<evidence type="ECO:0000313" key="3">
    <source>
        <dbReference type="Proteomes" id="UP000234483"/>
    </source>
</evidence>
<dbReference type="Proteomes" id="UP000281192">
    <property type="component" value="Chromosome"/>
</dbReference>
<protein>
    <submittedName>
        <fullName evidence="2">Uncharacterized protein</fullName>
    </submittedName>
</protein>
<evidence type="ECO:0000313" key="2">
    <source>
        <dbReference type="EMBL" id="PLR17281.1"/>
    </source>
</evidence>
<dbReference type="AlphaFoldDB" id="A0A2N5CUT0"/>
<dbReference type="Proteomes" id="UP000234483">
    <property type="component" value="Unassembled WGS sequence"/>
</dbReference>
<reference evidence="1 4" key="2">
    <citation type="submission" date="2018-01" db="EMBL/GenBank/DDBJ databases">
        <title>Complete genome sequence of Caulobacter flavus RHGG3.</title>
        <authorList>
            <person name="Yang E."/>
        </authorList>
    </citation>
    <scope>NUCLEOTIDE SEQUENCE [LARGE SCALE GENOMIC DNA]</scope>
    <source>
        <strain evidence="1 4">RHGG3</strain>
    </source>
</reference>
<organism evidence="2 3">
    <name type="scientific">Caulobacter flavus</name>
    <dbReference type="NCBI Taxonomy" id="1679497"/>
    <lineage>
        <taxon>Bacteria</taxon>
        <taxon>Pseudomonadati</taxon>
        <taxon>Pseudomonadota</taxon>
        <taxon>Alphaproteobacteria</taxon>
        <taxon>Caulobacterales</taxon>
        <taxon>Caulobacteraceae</taxon>
        <taxon>Caulobacter</taxon>
    </lineage>
</organism>
<keyword evidence="4" id="KW-1185">Reference proteome</keyword>